<dbReference type="Gene3D" id="1.20.5.420">
    <property type="entry name" value="Immunoglobulin FC, subunit C"/>
    <property type="match status" value="1"/>
</dbReference>
<comment type="subcellular location">
    <subcellularLocation>
        <location evidence="2">Cytoplasm</location>
    </subcellularLocation>
    <subcellularLocation>
        <location evidence="1">Endosome membrane</location>
        <topology evidence="1">Peripheral membrane protein</topology>
    </subcellularLocation>
</comment>
<evidence type="ECO:0008006" key="14">
    <source>
        <dbReference type="Google" id="ProtNLM"/>
    </source>
</evidence>
<dbReference type="OMA" id="YCKIYVL"/>
<dbReference type="RefSeq" id="XP_501769.3">
    <property type="nucleotide sequence ID" value="XM_501769.3"/>
</dbReference>
<protein>
    <recommendedName>
        <fullName evidence="14">Vta1 like-domain-containing protein</fullName>
    </recommendedName>
</protein>
<feature type="region of interest" description="Disordered" evidence="9">
    <location>
        <begin position="192"/>
        <end position="231"/>
    </location>
</feature>
<keyword evidence="5" id="KW-0963">Cytoplasm</keyword>
<dbReference type="VEuPathDB" id="FungiDB:YALI1_C17800g"/>
<feature type="compositionally biased region" description="Acidic residues" evidence="9">
    <location>
        <begin position="192"/>
        <end position="212"/>
    </location>
</feature>
<dbReference type="InterPro" id="IPR039431">
    <property type="entry name" value="Vta1/CALS_N"/>
</dbReference>
<evidence type="ECO:0000256" key="9">
    <source>
        <dbReference type="SAM" id="MobiDB-lite"/>
    </source>
</evidence>
<dbReference type="GeneID" id="2909507"/>
<dbReference type="Proteomes" id="UP000182444">
    <property type="component" value="Chromosome 1C"/>
</dbReference>
<evidence type="ECO:0000256" key="1">
    <source>
        <dbReference type="ARBA" id="ARBA00004481"/>
    </source>
</evidence>
<dbReference type="eggNOG" id="KOG0917">
    <property type="taxonomic scope" value="Eukaryota"/>
</dbReference>
<evidence type="ECO:0000256" key="3">
    <source>
        <dbReference type="ARBA" id="ARBA00007895"/>
    </source>
</evidence>
<feature type="region of interest" description="Disordered" evidence="9">
    <location>
        <begin position="243"/>
        <end position="262"/>
    </location>
</feature>
<keyword evidence="4" id="KW-0813">Transport</keyword>
<dbReference type="Gene3D" id="1.25.40.270">
    <property type="entry name" value="Vacuolar protein sorting-associated protein vta1"/>
    <property type="match status" value="1"/>
</dbReference>
<dbReference type="InterPro" id="IPR023175">
    <property type="entry name" value="Vta1/CALS_N_sf"/>
</dbReference>
<reference evidence="12 13" key="1">
    <citation type="journal article" date="2016" name="PLoS ONE">
        <title>Sequence Assembly of Yarrowia lipolytica Strain W29/CLIB89 Shows Transposable Element Diversity.</title>
        <authorList>
            <person name="Magnan C."/>
            <person name="Yu J."/>
            <person name="Chang I."/>
            <person name="Jahn E."/>
            <person name="Kanomata Y."/>
            <person name="Wu J."/>
            <person name="Zeller M."/>
            <person name="Oakes M."/>
            <person name="Baldi P."/>
            <person name="Sandmeyer S."/>
        </authorList>
    </citation>
    <scope>NUCLEOTIDE SEQUENCE [LARGE SCALE GENOMIC DNA]</scope>
    <source>
        <strain evidence="13">CLIB89(W29)</strain>
    </source>
</reference>
<evidence type="ECO:0000256" key="6">
    <source>
        <dbReference type="ARBA" id="ARBA00022753"/>
    </source>
</evidence>
<feature type="compositionally biased region" description="Acidic residues" evidence="9">
    <location>
        <begin position="221"/>
        <end position="231"/>
    </location>
</feature>
<evidence type="ECO:0000256" key="5">
    <source>
        <dbReference type="ARBA" id="ARBA00022490"/>
    </source>
</evidence>
<dbReference type="VEuPathDB" id="FungiDB:YALI0_C12617g"/>
<evidence type="ECO:0000256" key="8">
    <source>
        <dbReference type="ARBA" id="ARBA00023136"/>
    </source>
</evidence>
<feature type="compositionally biased region" description="Pro residues" evidence="9">
    <location>
        <begin position="285"/>
        <end position="319"/>
    </location>
</feature>
<dbReference type="PANTHER" id="PTHR46009">
    <property type="entry name" value="VACUOLAR PROTEIN SORTING-ASSOCIATED PROTEIN VTA1 HOMOLOG"/>
    <property type="match status" value="1"/>
</dbReference>
<dbReference type="PANTHER" id="PTHR46009:SF1">
    <property type="entry name" value="VACUOLAR PROTEIN SORTING-ASSOCIATED PROTEIN VTA1 HOMOLOG"/>
    <property type="match status" value="1"/>
</dbReference>
<gene>
    <name evidence="12" type="ORF">YALI1_C17800g</name>
</gene>
<dbReference type="InterPro" id="IPR044538">
    <property type="entry name" value="Vta1-like"/>
</dbReference>
<dbReference type="GO" id="GO:0032511">
    <property type="term" value="P:late endosome to vacuole transport via multivesicular body sorting pathway"/>
    <property type="evidence" value="ECO:0007669"/>
    <property type="project" value="InterPro"/>
</dbReference>
<proteinExistence type="inferred from homology"/>
<dbReference type="KEGG" id="yli:2909507"/>
<dbReference type="GO" id="GO:0010008">
    <property type="term" value="C:endosome membrane"/>
    <property type="evidence" value="ECO:0007669"/>
    <property type="project" value="UniProtKB-SubCell"/>
</dbReference>
<evidence type="ECO:0000256" key="4">
    <source>
        <dbReference type="ARBA" id="ARBA00022448"/>
    </source>
</evidence>
<organism evidence="12 13">
    <name type="scientific">Yarrowia lipolytica</name>
    <name type="common">Candida lipolytica</name>
    <dbReference type="NCBI Taxonomy" id="4952"/>
    <lineage>
        <taxon>Eukaryota</taxon>
        <taxon>Fungi</taxon>
        <taxon>Dikarya</taxon>
        <taxon>Ascomycota</taxon>
        <taxon>Saccharomycotina</taxon>
        <taxon>Dipodascomycetes</taxon>
        <taxon>Dipodascales</taxon>
        <taxon>Dipodascales incertae sedis</taxon>
        <taxon>Yarrowia</taxon>
    </lineage>
</organism>
<dbReference type="GO" id="GO:0005771">
    <property type="term" value="C:multivesicular body"/>
    <property type="evidence" value="ECO:0007669"/>
    <property type="project" value="TreeGrafter"/>
</dbReference>
<evidence type="ECO:0000256" key="7">
    <source>
        <dbReference type="ARBA" id="ARBA00022927"/>
    </source>
</evidence>
<keyword evidence="8" id="KW-0472">Membrane</keyword>
<comment type="similarity">
    <text evidence="3">Belongs to the VTA1 family.</text>
</comment>
<dbReference type="AlphaFoldDB" id="A0A1D8NAW2"/>
<feature type="region of interest" description="Disordered" evidence="9">
    <location>
        <begin position="273"/>
        <end position="332"/>
    </location>
</feature>
<accession>A0A1D8NAW2</accession>
<sequence>MCHLNSIAIYTYDADTRHTTSTTTPAAEMTTPASLKPITPYLAKAKETQTADPIISYHCKLYAAQQIVDQGLHQKDTEAAIFTGNLLDEIEKLKEEDPVLVSEKGQAVISDDTVASSYVEAFALKIFARADKQVRDKTSTKATAQMFFAAATFFEVVKLFGELDKDVVDKIKYAKFHAARILRTLKAGEDPNEFTVEDEDDVIDNAIDDGNEDTAPKQPTTEEEEAELPEEEQIKRMMAEMKKEAGVDDGADSVDPFDKRLSPKEVSIHASKALSSHDNDDPLSSIPPAPPTFLPEDNTPPAPPSNPPGDVAPPKPTLPSPQRKVSSPAKIVAKPVDPKTVLDEDALIKQAQKHAKFAISALNYEDKETALKELQAAMDLLSA</sequence>
<dbReference type="EMBL" id="CP017555">
    <property type="protein sequence ID" value="AOW02770.1"/>
    <property type="molecule type" value="Genomic_DNA"/>
</dbReference>
<evidence type="ECO:0000259" key="11">
    <source>
        <dbReference type="Pfam" id="PF18097"/>
    </source>
</evidence>
<evidence type="ECO:0000256" key="2">
    <source>
        <dbReference type="ARBA" id="ARBA00004496"/>
    </source>
</evidence>
<keyword evidence="6" id="KW-0967">Endosome</keyword>
<dbReference type="Pfam" id="PF18097">
    <property type="entry name" value="Vta1_C"/>
    <property type="match status" value="1"/>
</dbReference>
<evidence type="ECO:0000259" key="10">
    <source>
        <dbReference type="Pfam" id="PF04652"/>
    </source>
</evidence>
<name>A0A1D8NAW2_YARLL</name>
<evidence type="ECO:0000313" key="13">
    <source>
        <dbReference type="Proteomes" id="UP000182444"/>
    </source>
</evidence>
<dbReference type="GO" id="GO:0015031">
    <property type="term" value="P:protein transport"/>
    <property type="evidence" value="ECO:0007669"/>
    <property type="project" value="UniProtKB-KW"/>
</dbReference>
<feature type="domain" description="Vta1/callose synthase N-terminal" evidence="10">
    <location>
        <begin position="38"/>
        <end position="186"/>
    </location>
</feature>
<dbReference type="Pfam" id="PF04652">
    <property type="entry name" value="Vta1"/>
    <property type="match status" value="1"/>
</dbReference>
<keyword evidence="7" id="KW-0653">Protein transport</keyword>
<evidence type="ECO:0000313" key="12">
    <source>
        <dbReference type="EMBL" id="AOW02770.1"/>
    </source>
</evidence>
<dbReference type="InterPro" id="IPR041212">
    <property type="entry name" value="Vta1_C"/>
</dbReference>
<feature type="domain" description="Vta1 C-terminal" evidence="11">
    <location>
        <begin position="348"/>
        <end position="381"/>
    </location>
</feature>